<sequence>MEGKVTTIHQTYTVSNTFSFGGDEAWSPLYRFLKDIGSNRVLLRNVSIEMAELYKWLHQDQYGARILTHHGSPALFSPVYSSAHPLVLGVTVLWNCRVWGPRDFLAKEADSIQAKGWEIVEATK</sequence>
<name>A0A0C3D3W3_OIDMZ</name>
<reference evidence="1 2" key="1">
    <citation type="submission" date="2014-04" db="EMBL/GenBank/DDBJ databases">
        <authorList>
            <consortium name="DOE Joint Genome Institute"/>
            <person name="Kuo A."/>
            <person name="Martino E."/>
            <person name="Perotto S."/>
            <person name="Kohler A."/>
            <person name="Nagy L.G."/>
            <person name="Floudas D."/>
            <person name="Copeland A."/>
            <person name="Barry K.W."/>
            <person name="Cichocki N."/>
            <person name="Veneault-Fourrey C."/>
            <person name="LaButti K."/>
            <person name="Lindquist E.A."/>
            <person name="Lipzen A."/>
            <person name="Lundell T."/>
            <person name="Morin E."/>
            <person name="Murat C."/>
            <person name="Sun H."/>
            <person name="Tunlid A."/>
            <person name="Henrissat B."/>
            <person name="Grigoriev I.V."/>
            <person name="Hibbett D.S."/>
            <person name="Martin F."/>
            <person name="Nordberg H.P."/>
            <person name="Cantor M.N."/>
            <person name="Hua S.X."/>
        </authorList>
    </citation>
    <scope>NUCLEOTIDE SEQUENCE [LARGE SCALE GENOMIC DNA]</scope>
    <source>
        <strain evidence="1 2">Zn</strain>
    </source>
</reference>
<proteinExistence type="predicted"/>
<dbReference type="AlphaFoldDB" id="A0A0C3D3W3"/>
<keyword evidence="2" id="KW-1185">Reference proteome</keyword>
<dbReference type="OrthoDB" id="5272396at2759"/>
<evidence type="ECO:0000313" key="2">
    <source>
        <dbReference type="Proteomes" id="UP000054321"/>
    </source>
</evidence>
<dbReference type="HOGENOM" id="CLU_2004561_0_0_1"/>
<gene>
    <name evidence="1" type="ORF">OIDMADRAFT_24324</name>
</gene>
<organism evidence="1 2">
    <name type="scientific">Oidiodendron maius (strain Zn)</name>
    <dbReference type="NCBI Taxonomy" id="913774"/>
    <lineage>
        <taxon>Eukaryota</taxon>
        <taxon>Fungi</taxon>
        <taxon>Dikarya</taxon>
        <taxon>Ascomycota</taxon>
        <taxon>Pezizomycotina</taxon>
        <taxon>Leotiomycetes</taxon>
        <taxon>Leotiomycetes incertae sedis</taxon>
        <taxon>Myxotrichaceae</taxon>
        <taxon>Oidiodendron</taxon>
    </lineage>
</organism>
<accession>A0A0C3D3W3</accession>
<evidence type="ECO:0000313" key="1">
    <source>
        <dbReference type="EMBL" id="KIN05969.1"/>
    </source>
</evidence>
<dbReference type="InParanoid" id="A0A0C3D3W3"/>
<dbReference type="EMBL" id="KN832871">
    <property type="protein sequence ID" value="KIN05969.1"/>
    <property type="molecule type" value="Genomic_DNA"/>
</dbReference>
<reference evidence="2" key="2">
    <citation type="submission" date="2015-01" db="EMBL/GenBank/DDBJ databases">
        <title>Evolutionary Origins and Diversification of the Mycorrhizal Mutualists.</title>
        <authorList>
            <consortium name="DOE Joint Genome Institute"/>
            <consortium name="Mycorrhizal Genomics Consortium"/>
            <person name="Kohler A."/>
            <person name="Kuo A."/>
            <person name="Nagy L.G."/>
            <person name="Floudas D."/>
            <person name="Copeland A."/>
            <person name="Barry K.W."/>
            <person name="Cichocki N."/>
            <person name="Veneault-Fourrey C."/>
            <person name="LaButti K."/>
            <person name="Lindquist E.A."/>
            <person name="Lipzen A."/>
            <person name="Lundell T."/>
            <person name="Morin E."/>
            <person name="Murat C."/>
            <person name="Riley R."/>
            <person name="Ohm R."/>
            <person name="Sun H."/>
            <person name="Tunlid A."/>
            <person name="Henrissat B."/>
            <person name="Grigoriev I.V."/>
            <person name="Hibbett D.S."/>
            <person name="Martin F."/>
        </authorList>
    </citation>
    <scope>NUCLEOTIDE SEQUENCE [LARGE SCALE GENOMIC DNA]</scope>
    <source>
        <strain evidence="2">Zn</strain>
    </source>
</reference>
<dbReference type="Proteomes" id="UP000054321">
    <property type="component" value="Unassembled WGS sequence"/>
</dbReference>
<protein>
    <submittedName>
        <fullName evidence="1">Uncharacterized protein</fullName>
    </submittedName>
</protein>